<name>A0A518D1H6_9BACT</name>
<proteinExistence type="predicted"/>
<evidence type="ECO:0000313" key="3">
    <source>
        <dbReference type="Proteomes" id="UP000319342"/>
    </source>
</evidence>
<feature type="region of interest" description="Disordered" evidence="1">
    <location>
        <begin position="1"/>
        <end position="85"/>
    </location>
</feature>
<feature type="compositionally biased region" description="Basic and acidic residues" evidence="1">
    <location>
        <begin position="120"/>
        <end position="130"/>
    </location>
</feature>
<keyword evidence="3" id="KW-1185">Reference proteome</keyword>
<evidence type="ECO:0000313" key="2">
    <source>
        <dbReference type="EMBL" id="QDU85327.1"/>
    </source>
</evidence>
<accession>A0A518D1H6</accession>
<dbReference type="EMBL" id="CP036290">
    <property type="protein sequence ID" value="QDU85327.1"/>
    <property type="molecule type" value="Genomic_DNA"/>
</dbReference>
<feature type="region of interest" description="Disordered" evidence="1">
    <location>
        <begin position="119"/>
        <end position="248"/>
    </location>
</feature>
<protein>
    <submittedName>
        <fullName evidence="2">Uncharacterized protein</fullName>
    </submittedName>
</protein>
<organism evidence="2 3">
    <name type="scientific">Rohdeia mirabilis</name>
    <dbReference type="NCBI Taxonomy" id="2528008"/>
    <lineage>
        <taxon>Bacteria</taxon>
        <taxon>Pseudomonadati</taxon>
        <taxon>Planctomycetota</taxon>
        <taxon>Planctomycetia</taxon>
        <taxon>Planctomycetia incertae sedis</taxon>
        <taxon>Rohdeia</taxon>
    </lineage>
</organism>
<gene>
    <name evidence="2" type="ORF">Pla163_24550</name>
</gene>
<reference evidence="2 3" key="1">
    <citation type="submission" date="2019-02" db="EMBL/GenBank/DDBJ databases">
        <title>Deep-cultivation of Planctomycetes and their phenomic and genomic characterization uncovers novel biology.</title>
        <authorList>
            <person name="Wiegand S."/>
            <person name="Jogler M."/>
            <person name="Boedeker C."/>
            <person name="Pinto D."/>
            <person name="Vollmers J."/>
            <person name="Rivas-Marin E."/>
            <person name="Kohn T."/>
            <person name="Peeters S.H."/>
            <person name="Heuer A."/>
            <person name="Rast P."/>
            <person name="Oberbeckmann S."/>
            <person name="Bunk B."/>
            <person name="Jeske O."/>
            <person name="Meyerdierks A."/>
            <person name="Storesund J.E."/>
            <person name="Kallscheuer N."/>
            <person name="Luecker S."/>
            <person name="Lage O.M."/>
            <person name="Pohl T."/>
            <person name="Merkel B.J."/>
            <person name="Hornburger P."/>
            <person name="Mueller R.-W."/>
            <person name="Bruemmer F."/>
            <person name="Labrenz M."/>
            <person name="Spormann A.M."/>
            <person name="Op den Camp H."/>
            <person name="Overmann J."/>
            <person name="Amann R."/>
            <person name="Jetten M.S.M."/>
            <person name="Mascher T."/>
            <person name="Medema M.H."/>
            <person name="Devos D.P."/>
            <person name="Kaster A.-K."/>
            <person name="Ovreas L."/>
            <person name="Rohde M."/>
            <person name="Galperin M.Y."/>
            <person name="Jogler C."/>
        </authorList>
    </citation>
    <scope>NUCLEOTIDE SEQUENCE [LARGE SCALE GENOMIC DNA]</scope>
    <source>
        <strain evidence="2 3">Pla163</strain>
    </source>
</reference>
<dbReference type="Proteomes" id="UP000319342">
    <property type="component" value="Chromosome"/>
</dbReference>
<dbReference type="AlphaFoldDB" id="A0A518D1H6"/>
<sequence>MRGPSPRTTAATTNPSEFRPPSSVIERAPEWRPLAFRGRSSLARGRTAARFEPRRGRGRGCATSGGPGRAPSLRRSLAERRGAPVEVASEPYRCCIRSVEGSHRCGCADLRGHGSRSVRIGREHRSDARCEGGCSVRRPSKVPGTEVGTRHRGGGRGPSPRSWPRSGAPPTWRPGKDFPTVLGRVRPFPWLGASSRSFFGRRSTRTKWTRRVPPDRAGQRLSRRGPHRDVEPPHPTRRRLRSERESVP</sequence>
<feature type="compositionally biased region" description="Polar residues" evidence="1">
    <location>
        <begin position="1"/>
        <end position="16"/>
    </location>
</feature>
<feature type="compositionally biased region" description="Low complexity" evidence="1">
    <location>
        <begin position="158"/>
        <end position="170"/>
    </location>
</feature>
<evidence type="ECO:0000256" key="1">
    <source>
        <dbReference type="SAM" id="MobiDB-lite"/>
    </source>
</evidence>